<feature type="compositionally biased region" description="Pro residues" evidence="1">
    <location>
        <begin position="36"/>
        <end position="47"/>
    </location>
</feature>
<dbReference type="AlphaFoldDB" id="A0A813FSK3"/>
<comment type="caution">
    <text evidence="2">The sequence shown here is derived from an EMBL/GenBank/DDBJ whole genome shotgun (WGS) entry which is preliminary data.</text>
</comment>
<evidence type="ECO:0000313" key="3">
    <source>
        <dbReference type="Proteomes" id="UP000654075"/>
    </source>
</evidence>
<dbReference type="EMBL" id="CAJNNV010025885">
    <property type="protein sequence ID" value="CAE8616480.1"/>
    <property type="molecule type" value="Genomic_DNA"/>
</dbReference>
<sequence>MPQPPSAPAADDPMVTADASLVTSSFAVPGIQISPVPQPPSAPPAPPTEVTSSISIPISLVPQPPSAPPVGGPTSPNKKRQLAGGQPG</sequence>
<feature type="region of interest" description="Disordered" evidence="1">
    <location>
        <begin position="32"/>
        <end position="88"/>
    </location>
</feature>
<organism evidence="2 3">
    <name type="scientific">Polarella glacialis</name>
    <name type="common">Dinoflagellate</name>
    <dbReference type="NCBI Taxonomy" id="89957"/>
    <lineage>
        <taxon>Eukaryota</taxon>
        <taxon>Sar</taxon>
        <taxon>Alveolata</taxon>
        <taxon>Dinophyceae</taxon>
        <taxon>Suessiales</taxon>
        <taxon>Suessiaceae</taxon>
        <taxon>Polarella</taxon>
    </lineage>
</organism>
<proteinExistence type="predicted"/>
<feature type="compositionally biased region" description="Pro residues" evidence="1">
    <location>
        <begin position="62"/>
        <end position="71"/>
    </location>
</feature>
<gene>
    <name evidence="2" type="ORF">PGLA1383_LOCUS34168</name>
</gene>
<keyword evidence="3" id="KW-1185">Reference proteome</keyword>
<reference evidence="2" key="1">
    <citation type="submission" date="2021-02" db="EMBL/GenBank/DDBJ databases">
        <authorList>
            <person name="Dougan E. K."/>
            <person name="Rhodes N."/>
            <person name="Thang M."/>
            <person name="Chan C."/>
        </authorList>
    </citation>
    <scope>NUCLEOTIDE SEQUENCE</scope>
</reference>
<protein>
    <submittedName>
        <fullName evidence="2">Uncharacterized protein</fullName>
    </submittedName>
</protein>
<feature type="non-terminal residue" evidence="2">
    <location>
        <position position="1"/>
    </location>
</feature>
<accession>A0A813FSK3</accession>
<evidence type="ECO:0000256" key="1">
    <source>
        <dbReference type="SAM" id="MobiDB-lite"/>
    </source>
</evidence>
<dbReference type="Proteomes" id="UP000654075">
    <property type="component" value="Unassembled WGS sequence"/>
</dbReference>
<evidence type="ECO:0000313" key="2">
    <source>
        <dbReference type="EMBL" id="CAE8616480.1"/>
    </source>
</evidence>
<name>A0A813FSK3_POLGL</name>